<evidence type="ECO:0000313" key="2">
    <source>
        <dbReference type="Proteomes" id="UP001153148"/>
    </source>
</evidence>
<feature type="non-terminal residue" evidence="1">
    <location>
        <position position="55"/>
    </location>
</feature>
<accession>A0ABN7PJ31</accession>
<name>A0ABN7PJ31_TIMPD</name>
<gene>
    <name evidence="1" type="ORF">TPAB3V08_LOCUS13636</name>
</gene>
<protein>
    <submittedName>
        <fullName evidence="1">Uncharacterized protein</fullName>
    </submittedName>
</protein>
<dbReference type="Proteomes" id="UP001153148">
    <property type="component" value="Unassembled WGS sequence"/>
</dbReference>
<reference evidence="1" key="1">
    <citation type="submission" date="2021-03" db="EMBL/GenBank/DDBJ databases">
        <authorList>
            <person name="Tran Van P."/>
        </authorList>
    </citation>
    <scope>NUCLEOTIDE SEQUENCE</scope>
</reference>
<dbReference type="EMBL" id="CAJPIN010057691">
    <property type="protein sequence ID" value="CAG2066693.1"/>
    <property type="molecule type" value="Genomic_DNA"/>
</dbReference>
<organism evidence="1 2">
    <name type="scientific">Timema podura</name>
    <name type="common">Walking stick</name>
    <dbReference type="NCBI Taxonomy" id="61482"/>
    <lineage>
        <taxon>Eukaryota</taxon>
        <taxon>Metazoa</taxon>
        <taxon>Ecdysozoa</taxon>
        <taxon>Arthropoda</taxon>
        <taxon>Hexapoda</taxon>
        <taxon>Insecta</taxon>
        <taxon>Pterygota</taxon>
        <taxon>Neoptera</taxon>
        <taxon>Polyneoptera</taxon>
        <taxon>Phasmatodea</taxon>
        <taxon>Timematodea</taxon>
        <taxon>Timematoidea</taxon>
        <taxon>Timematidae</taxon>
        <taxon>Timema</taxon>
    </lineage>
</organism>
<keyword evidence="2" id="KW-1185">Reference proteome</keyword>
<evidence type="ECO:0000313" key="1">
    <source>
        <dbReference type="EMBL" id="CAG2066693.1"/>
    </source>
</evidence>
<comment type="caution">
    <text evidence="1">The sequence shown here is derived from an EMBL/GenBank/DDBJ whole genome shotgun (WGS) entry which is preliminary data.</text>
</comment>
<proteinExistence type="predicted"/>
<sequence length="55" mass="5751">MIQEAFEEISTSLAPGLTIVPLSSLAWLNNVTSDAGITLPTNPQGADEVLQLGLN</sequence>